<keyword evidence="3" id="KW-1185">Reference proteome</keyword>
<name>A0A512NE04_9HYPH</name>
<dbReference type="InterPro" id="IPR000182">
    <property type="entry name" value="GNAT_dom"/>
</dbReference>
<dbReference type="Pfam" id="PF18014">
    <property type="entry name" value="Acetyltransf_18"/>
    <property type="match status" value="1"/>
</dbReference>
<accession>A0A512NE04</accession>
<proteinExistence type="predicted"/>
<dbReference type="EMBL" id="BKAJ01000075">
    <property type="protein sequence ID" value="GEP57189.1"/>
    <property type="molecule type" value="Genomic_DNA"/>
</dbReference>
<evidence type="ECO:0000313" key="2">
    <source>
        <dbReference type="EMBL" id="GEP57189.1"/>
    </source>
</evidence>
<dbReference type="InterPro" id="IPR016181">
    <property type="entry name" value="Acyl_CoA_acyltransferase"/>
</dbReference>
<dbReference type="AlphaFoldDB" id="A0A512NE04"/>
<dbReference type="Gene3D" id="3.40.630.30">
    <property type="match status" value="1"/>
</dbReference>
<comment type="caution">
    <text evidence="2">The sequence shown here is derived from an EMBL/GenBank/DDBJ whole genome shotgun (WGS) entry which is preliminary data.</text>
</comment>
<dbReference type="CDD" id="cd04301">
    <property type="entry name" value="NAT_SF"/>
    <property type="match status" value="1"/>
</dbReference>
<dbReference type="PANTHER" id="PTHR47237:SF2">
    <property type="entry name" value="BLL4206 PROTEIN"/>
    <property type="match status" value="1"/>
</dbReference>
<dbReference type="PANTHER" id="PTHR47237">
    <property type="entry name" value="SLL0310 PROTEIN"/>
    <property type="match status" value="1"/>
</dbReference>
<dbReference type="GO" id="GO:0016747">
    <property type="term" value="F:acyltransferase activity, transferring groups other than amino-acyl groups"/>
    <property type="evidence" value="ECO:0007669"/>
    <property type="project" value="InterPro"/>
</dbReference>
<protein>
    <submittedName>
        <fullName evidence="2">N-acetyltransferase</fullName>
    </submittedName>
</protein>
<dbReference type="RefSeq" id="WP_147151564.1">
    <property type="nucleotide sequence ID" value="NZ_BKAJ01000075.1"/>
</dbReference>
<dbReference type="Proteomes" id="UP000321058">
    <property type="component" value="Unassembled WGS sequence"/>
</dbReference>
<feature type="domain" description="N-acetyltransferase" evidence="1">
    <location>
        <begin position="14"/>
        <end position="159"/>
    </location>
</feature>
<organism evidence="2 3">
    <name type="scientific">Reyranella soli</name>
    <dbReference type="NCBI Taxonomy" id="1230389"/>
    <lineage>
        <taxon>Bacteria</taxon>
        <taxon>Pseudomonadati</taxon>
        <taxon>Pseudomonadota</taxon>
        <taxon>Alphaproteobacteria</taxon>
        <taxon>Hyphomicrobiales</taxon>
        <taxon>Reyranellaceae</taxon>
        <taxon>Reyranella</taxon>
    </lineage>
</organism>
<dbReference type="Gene3D" id="3.40.630.90">
    <property type="match status" value="1"/>
</dbReference>
<dbReference type="Pfam" id="PF13673">
    <property type="entry name" value="Acetyltransf_10"/>
    <property type="match status" value="1"/>
</dbReference>
<sequence>MNNDLRVRPAGARTTLRPMQAGDVVAMHRLSRQMSWPHRLEDCAQLFALSAGSVAVDAAGLTVGVGLRWSFGDVGTIGLVLVAPDCQGRGIGRALMTALIDDLSPRALMLNATAEGLELYKKLGFVSTGFVRQHQAWFDDAPVLPSAPNVAVRRALPADHAALCALDAAAFGADRSALISRLLVNGEAWLVERAGLPSGFAVLRAFGRGAIIGPVVAPGEDEAIALVAAAAKAAPSGVLRVDIDADAGRLAAWLTQAGLPAIDTVTIMLRGRWPEIRKGPRRFGLALQAWG</sequence>
<evidence type="ECO:0000313" key="3">
    <source>
        <dbReference type="Proteomes" id="UP000321058"/>
    </source>
</evidence>
<evidence type="ECO:0000259" key="1">
    <source>
        <dbReference type="PROSITE" id="PS51186"/>
    </source>
</evidence>
<dbReference type="InterPro" id="IPR041496">
    <property type="entry name" value="YitH/HolE_GNAT"/>
</dbReference>
<dbReference type="InterPro" id="IPR052729">
    <property type="entry name" value="Acyl/Acetyltrans_Enzymes"/>
</dbReference>
<dbReference type="PROSITE" id="PS51186">
    <property type="entry name" value="GNAT"/>
    <property type="match status" value="1"/>
</dbReference>
<gene>
    <name evidence="2" type="ORF">RSO01_43550</name>
</gene>
<reference evidence="2 3" key="1">
    <citation type="submission" date="2019-07" db="EMBL/GenBank/DDBJ databases">
        <title>Whole genome shotgun sequence of Reyranella soli NBRC 108950.</title>
        <authorList>
            <person name="Hosoyama A."/>
            <person name="Uohara A."/>
            <person name="Ohji S."/>
            <person name="Ichikawa N."/>
        </authorList>
    </citation>
    <scope>NUCLEOTIDE SEQUENCE [LARGE SCALE GENOMIC DNA]</scope>
    <source>
        <strain evidence="2 3">NBRC 108950</strain>
    </source>
</reference>
<keyword evidence="2" id="KW-0808">Transferase</keyword>
<dbReference type="OrthoDB" id="8453373at2"/>
<dbReference type="SUPFAM" id="SSF55729">
    <property type="entry name" value="Acyl-CoA N-acyltransferases (Nat)"/>
    <property type="match status" value="1"/>
</dbReference>